<accession>A0A835LJ50</accession>
<sequence>MDPKKSSLNSYASSYIPLSKRGKGSENRPTYVYPGNSVGDDKPSLTKHPAIHKRWIYENLNEESEMDLAILLSNYPGVSYQSIVNVYFVNTGLFIANMSTVPLAPSHVVLEESHIFDQGSGRPVFMPREDDVLLLGVCECAGGVVWFVLAGGVVVLVSTTWFRWC</sequence>
<feature type="region of interest" description="Disordered" evidence="1">
    <location>
        <begin position="17"/>
        <end position="44"/>
    </location>
</feature>
<protein>
    <submittedName>
        <fullName evidence="3">Uncharacterized protein</fullName>
    </submittedName>
</protein>
<comment type="caution">
    <text evidence="3">The sequence shown here is derived from an EMBL/GenBank/DDBJ whole genome shotgun (WGS) entry which is preliminary data.</text>
</comment>
<organism evidence="3 4">
    <name type="scientific">Coptis chinensis</name>
    <dbReference type="NCBI Taxonomy" id="261450"/>
    <lineage>
        <taxon>Eukaryota</taxon>
        <taxon>Viridiplantae</taxon>
        <taxon>Streptophyta</taxon>
        <taxon>Embryophyta</taxon>
        <taxon>Tracheophyta</taxon>
        <taxon>Spermatophyta</taxon>
        <taxon>Magnoliopsida</taxon>
        <taxon>Ranunculales</taxon>
        <taxon>Ranunculaceae</taxon>
        <taxon>Coptidoideae</taxon>
        <taxon>Coptis</taxon>
    </lineage>
</organism>
<dbReference type="EMBL" id="JADFTS010000007">
    <property type="protein sequence ID" value="KAF9597518.1"/>
    <property type="molecule type" value="Genomic_DNA"/>
</dbReference>
<dbReference type="Proteomes" id="UP000631114">
    <property type="component" value="Unassembled WGS sequence"/>
</dbReference>
<evidence type="ECO:0000313" key="3">
    <source>
        <dbReference type="EMBL" id="KAF9597518.1"/>
    </source>
</evidence>
<keyword evidence="4" id="KW-1185">Reference proteome</keyword>
<keyword evidence="2" id="KW-0812">Transmembrane</keyword>
<dbReference type="PANTHER" id="PTHR37252">
    <property type="entry name" value="POLYADENYLATE-BINDING PROTEIN-INTERACTING PROTEIN 6"/>
    <property type="match status" value="1"/>
</dbReference>
<dbReference type="InterPro" id="IPR038981">
    <property type="entry name" value="CID5/CID6"/>
</dbReference>
<dbReference type="PANTHER" id="PTHR37252:SF3">
    <property type="entry name" value="POLYADENYLATE-BINDING PROTEIN-INTERACTING PROTEIN 6"/>
    <property type="match status" value="1"/>
</dbReference>
<keyword evidence="2" id="KW-0472">Membrane</keyword>
<feature type="transmembrane region" description="Helical" evidence="2">
    <location>
        <begin position="132"/>
        <end position="162"/>
    </location>
</feature>
<reference evidence="3 4" key="1">
    <citation type="submission" date="2020-10" db="EMBL/GenBank/DDBJ databases">
        <title>The Coptis chinensis genome and diversification of protoberbering-type alkaloids.</title>
        <authorList>
            <person name="Wang B."/>
            <person name="Shu S."/>
            <person name="Song C."/>
            <person name="Liu Y."/>
        </authorList>
    </citation>
    <scope>NUCLEOTIDE SEQUENCE [LARGE SCALE GENOMIC DNA]</scope>
    <source>
        <strain evidence="3">HL-2020</strain>
        <tissue evidence="3">Leaf</tissue>
    </source>
</reference>
<evidence type="ECO:0000256" key="2">
    <source>
        <dbReference type="SAM" id="Phobius"/>
    </source>
</evidence>
<proteinExistence type="predicted"/>
<gene>
    <name evidence="3" type="ORF">IFM89_019432</name>
</gene>
<dbReference type="OrthoDB" id="769720at2759"/>
<dbReference type="AlphaFoldDB" id="A0A835LJ50"/>
<evidence type="ECO:0000256" key="1">
    <source>
        <dbReference type="SAM" id="MobiDB-lite"/>
    </source>
</evidence>
<keyword evidence="2" id="KW-1133">Transmembrane helix</keyword>
<evidence type="ECO:0000313" key="4">
    <source>
        <dbReference type="Proteomes" id="UP000631114"/>
    </source>
</evidence>
<name>A0A835LJ50_9MAGN</name>